<dbReference type="InterPro" id="IPR038696">
    <property type="entry name" value="IalB_sf"/>
</dbReference>
<name>A0ABN1I6I6_9GAMM</name>
<dbReference type="InterPro" id="IPR010642">
    <property type="entry name" value="Invasion_prot_B"/>
</dbReference>
<evidence type="ECO:0000313" key="2">
    <source>
        <dbReference type="Proteomes" id="UP001499915"/>
    </source>
</evidence>
<dbReference type="Pfam" id="PF06776">
    <property type="entry name" value="IalB"/>
    <property type="match status" value="1"/>
</dbReference>
<accession>A0ABN1I6I6</accession>
<reference evidence="1 2" key="1">
    <citation type="journal article" date="2019" name="Int. J. Syst. Evol. Microbiol.">
        <title>The Global Catalogue of Microorganisms (GCM) 10K type strain sequencing project: providing services to taxonomists for standard genome sequencing and annotation.</title>
        <authorList>
            <consortium name="The Broad Institute Genomics Platform"/>
            <consortium name="The Broad Institute Genome Sequencing Center for Infectious Disease"/>
            <person name="Wu L."/>
            <person name="Ma J."/>
        </authorList>
    </citation>
    <scope>NUCLEOTIDE SEQUENCE [LARGE SCALE GENOMIC DNA]</scope>
    <source>
        <strain evidence="1 2">JCM 15134</strain>
    </source>
</reference>
<dbReference type="Gene3D" id="2.60.40.1880">
    <property type="entry name" value="Invasion associated locus B (IalB) protein"/>
    <property type="match status" value="1"/>
</dbReference>
<proteinExistence type="predicted"/>
<evidence type="ECO:0008006" key="3">
    <source>
        <dbReference type="Google" id="ProtNLM"/>
    </source>
</evidence>
<dbReference type="Proteomes" id="UP001499915">
    <property type="component" value="Unassembled WGS sequence"/>
</dbReference>
<dbReference type="EMBL" id="BAAAET010000002">
    <property type="protein sequence ID" value="GAA0692601.1"/>
    <property type="molecule type" value="Genomic_DNA"/>
</dbReference>
<gene>
    <name evidence="1" type="ORF">GCM10009104_19700</name>
</gene>
<evidence type="ECO:0000313" key="1">
    <source>
        <dbReference type="EMBL" id="GAA0692601.1"/>
    </source>
</evidence>
<protein>
    <recommendedName>
        <fullName evidence="3">Invasion protein IalB, involved in pathogenesis</fullName>
    </recommendedName>
</protein>
<comment type="caution">
    <text evidence="1">The sequence shown here is derived from an EMBL/GenBank/DDBJ whole genome shotgun (WGS) entry which is preliminary data.</text>
</comment>
<keyword evidence="2" id="KW-1185">Reference proteome</keyword>
<organism evidence="1 2">
    <name type="scientific">Marinobacterium maritimum</name>
    <dbReference type="NCBI Taxonomy" id="500162"/>
    <lineage>
        <taxon>Bacteria</taxon>
        <taxon>Pseudomonadati</taxon>
        <taxon>Pseudomonadota</taxon>
        <taxon>Gammaproteobacteria</taxon>
        <taxon>Oceanospirillales</taxon>
        <taxon>Oceanospirillaceae</taxon>
        <taxon>Marinobacterium</taxon>
    </lineage>
</organism>
<sequence length="139" mass="15381">MPQAAQAETFGDWRVDCQGEQCQAVQQLFVGEGEQRSRVLSASVLKIKEQRVLQMVLPLGVDLRPGVVIRIDESEEQHFAYTTCVKDGCVVLISLNDRLYAGMKAGKTMKAGFRPFNSEQTLVVELSLSGFTKASSKVR</sequence>